<dbReference type="Pfam" id="PF19568">
    <property type="entry name" value="Spore_III_AA"/>
    <property type="match status" value="1"/>
</dbReference>
<accession>A0A8K1CIZ4</accession>
<feature type="domain" description="AAA+ ATPase" evidence="3">
    <location>
        <begin position="400"/>
        <end position="537"/>
    </location>
</feature>
<evidence type="ECO:0000259" key="3">
    <source>
        <dbReference type="SMART" id="SM00382"/>
    </source>
</evidence>
<dbReference type="AlphaFoldDB" id="A0A8K1CIZ4"/>
<sequence length="611" mass="67914">MGVERLAQNVSALSMEPSVASTAPSSPAYVQKADYRLYSDKYEGLLLDLDAQIAKGFQVVGVHFQALRSSVFGLVSMTLAWEDTPDSIWVIPLITYQLSKFFSVLLRLLTTEKVVKVFHGVRWVAHELQVKKFHLGGHQLQKCLDLQIYYEEMVDKSVRDADLLRVAYHWNQTSPYHLVKNRAESSLTDDVAKHTAVVATFLRDCYRSHVVHHTNFGMLPVLYQMTGRRWRFSMQYGDQELVWFDKSSGYQHRSLECLGEAGIAPQLKSTCELEPLLAVLPERYRQAILDISGIKDGLVDICLDVGRTAHVCRKDERVALSSDGQQFVVTKAEIDEIIENLGGEYKIGDDNRAGIDCQLHRISVMRSKSGEIYGMTMRVGRALEQASNFLLDLLMASEYKMKSILLLGHPGSGKTTLIRDIARCVSESGENVCIVDTSNEIGGDGLIPHSCVGWARRMMVRSLDAQASVMIECVQNHTVSTLIIDEIGRKAEVNSAGTVKQRGPRIIASAHGDFRSLIKNQDLKGLIGGVQNVVVGDSAAKASNKQSKVQAQRSGNPVFDVIVELDHVNRGVCRIIPDVARAVDDVLKGEEYDVMTRKQCVGVPGIQIVRK</sequence>
<keyword evidence="1" id="KW-0547">Nucleotide-binding</keyword>
<dbReference type="PANTHER" id="PTHR20953">
    <property type="entry name" value="KINASE-RELATED"/>
    <property type="match status" value="1"/>
</dbReference>
<dbReference type="SUPFAM" id="SSF52540">
    <property type="entry name" value="P-loop containing nucleoside triphosphate hydrolases"/>
    <property type="match status" value="1"/>
</dbReference>
<keyword evidence="5" id="KW-1185">Reference proteome</keyword>
<evidence type="ECO:0000256" key="1">
    <source>
        <dbReference type="ARBA" id="ARBA00022741"/>
    </source>
</evidence>
<dbReference type="CDD" id="cd00009">
    <property type="entry name" value="AAA"/>
    <property type="match status" value="1"/>
</dbReference>
<evidence type="ECO:0000313" key="4">
    <source>
        <dbReference type="EMBL" id="TMW64090.1"/>
    </source>
</evidence>
<gene>
    <name evidence="4" type="ORF">Poli38472_014207</name>
</gene>
<keyword evidence="2" id="KW-0067">ATP-binding</keyword>
<dbReference type="InterPro" id="IPR003593">
    <property type="entry name" value="AAA+_ATPase"/>
</dbReference>
<proteinExistence type="predicted"/>
<evidence type="ECO:0000256" key="2">
    <source>
        <dbReference type="ARBA" id="ARBA00022840"/>
    </source>
</evidence>
<dbReference type="InterPro" id="IPR027417">
    <property type="entry name" value="P-loop_NTPase"/>
</dbReference>
<protein>
    <recommendedName>
        <fullName evidence="3">AAA+ ATPase domain-containing protein</fullName>
    </recommendedName>
</protein>
<dbReference type="SMART" id="SM00382">
    <property type="entry name" value="AAA"/>
    <property type="match status" value="1"/>
</dbReference>
<dbReference type="Proteomes" id="UP000794436">
    <property type="component" value="Unassembled WGS sequence"/>
</dbReference>
<name>A0A8K1CIZ4_PYTOL</name>
<dbReference type="OrthoDB" id="26838at2759"/>
<dbReference type="PANTHER" id="PTHR20953:SF3">
    <property type="entry name" value="P-LOOP CONTAINING NUCLEOSIDE TRIPHOSPHATE HYDROLASES SUPERFAMILY PROTEIN"/>
    <property type="match status" value="1"/>
</dbReference>
<comment type="caution">
    <text evidence="4">The sequence shown here is derived from an EMBL/GenBank/DDBJ whole genome shotgun (WGS) entry which is preliminary data.</text>
</comment>
<dbReference type="InterPro" id="IPR045735">
    <property type="entry name" value="Spore_III_AA_AAA+_ATPase"/>
</dbReference>
<reference evidence="4" key="1">
    <citation type="submission" date="2019-03" db="EMBL/GenBank/DDBJ databases">
        <title>Long read genome sequence of the mycoparasitic Pythium oligandrum ATCC 38472 isolated from sugarbeet rhizosphere.</title>
        <authorList>
            <person name="Gaulin E."/>
        </authorList>
    </citation>
    <scope>NUCLEOTIDE SEQUENCE</scope>
    <source>
        <strain evidence="4">ATCC 38472_TT</strain>
    </source>
</reference>
<dbReference type="EMBL" id="SPLM01000041">
    <property type="protein sequence ID" value="TMW64090.1"/>
    <property type="molecule type" value="Genomic_DNA"/>
</dbReference>
<dbReference type="GO" id="GO:0005524">
    <property type="term" value="F:ATP binding"/>
    <property type="evidence" value="ECO:0007669"/>
    <property type="project" value="UniProtKB-KW"/>
</dbReference>
<dbReference type="Gene3D" id="3.40.50.300">
    <property type="entry name" value="P-loop containing nucleotide triphosphate hydrolases"/>
    <property type="match status" value="1"/>
</dbReference>
<evidence type="ECO:0000313" key="5">
    <source>
        <dbReference type="Proteomes" id="UP000794436"/>
    </source>
</evidence>
<organism evidence="4 5">
    <name type="scientific">Pythium oligandrum</name>
    <name type="common">Mycoparasitic fungus</name>
    <dbReference type="NCBI Taxonomy" id="41045"/>
    <lineage>
        <taxon>Eukaryota</taxon>
        <taxon>Sar</taxon>
        <taxon>Stramenopiles</taxon>
        <taxon>Oomycota</taxon>
        <taxon>Peronosporomycetes</taxon>
        <taxon>Pythiales</taxon>
        <taxon>Pythiaceae</taxon>
        <taxon>Pythium</taxon>
    </lineage>
</organism>